<sequence length="377" mass="40630">MRSKLVLPPQQLRYGYQAGYATLTISVMLLAILILVTLYTARFKVQEQRIMRNHLAAQEATMVADAALERVISELDDDKTNLDRTLSGTLGGASYTATISSQRFDDTLRGVVDIVDVVISARSADGRGQRTVRQQLAVLPIIRSAPDTPVAVRGSMNVSGNFKVAANPNGGGDGVPLSIWTSGDVDINGSGSTCGQQEFEEGRCDSNPFSERGDHGVDILDNDPNFPDDLLEYLFGVPSSQWQSLKASASQIVPNCSSLNTASTGFIWVTGSCAPGGSIGSPENPVAIVVESADVQINGNVVIHGLLFAFTRPDDLNTYDLKLNGGARIEGAVMANRDPKLSNGSLEVRYSQEVLTNIVTNDKFRRLFRIGGSWRDF</sequence>
<protein>
    <recommendedName>
        <fullName evidence="4">Tfp pilus assembly protein PilX</fullName>
    </recommendedName>
</protein>
<organism evidence="2 3">
    <name type="scientific">Pseudidiomarina maritima</name>
    <dbReference type="NCBI Taxonomy" id="519453"/>
    <lineage>
        <taxon>Bacteria</taxon>
        <taxon>Pseudomonadati</taxon>
        <taxon>Pseudomonadota</taxon>
        <taxon>Gammaproteobacteria</taxon>
        <taxon>Alteromonadales</taxon>
        <taxon>Idiomarinaceae</taxon>
        <taxon>Pseudidiomarina</taxon>
    </lineage>
</organism>
<evidence type="ECO:0000313" key="3">
    <source>
        <dbReference type="Proteomes" id="UP000246964"/>
    </source>
</evidence>
<keyword evidence="1" id="KW-0472">Membrane</keyword>
<gene>
    <name evidence="2" type="ORF">DET45_101308</name>
</gene>
<dbReference type="RefSeq" id="WP_110074938.1">
    <property type="nucleotide sequence ID" value="NZ_QGTT01000001.1"/>
</dbReference>
<evidence type="ECO:0000313" key="2">
    <source>
        <dbReference type="EMBL" id="PWW16200.1"/>
    </source>
</evidence>
<evidence type="ECO:0000256" key="1">
    <source>
        <dbReference type="SAM" id="Phobius"/>
    </source>
</evidence>
<keyword evidence="3" id="KW-1185">Reference proteome</keyword>
<comment type="caution">
    <text evidence="2">The sequence shown here is derived from an EMBL/GenBank/DDBJ whole genome shotgun (WGS) entry which is preliminary data.</text>
</comment>
<accession>A0A317QBX9</accession>
<dbReference type="Proteomes" id="UP000246964">
    <property type="component" value="Unassembled WGS sequence"/>
</dbReference>
<evidence type="ECO:0008006" key="4">
    <source>
        <dbReference type="Google" id="ProtNLM"/>
    </source>
</evidence>
<proteinExistence type="predicted"/>
<keyword evidence="1" id="KW-1133">Transmembrane helix</keyword>
<keyword evidence="1" id="KW-0812">Transmembrane</keyword>
<dbReference type="EMBL" id="QGTT01000001">
    <property type="protein sequence ID" value="PWW16200.1"/>
    <property type="molecule type" value="Genomic_DNA"/>
</dbReference>
<dbReference type="OrthoDB" id="6017064at2"/>
<dbReference type="AlphaFoldDB" id="A0A317QBX9"/>
<feature type="transmembrane region" description="Helical" evidence="1">
    <location>
        <begin position="20"/>
        <end position="41"/>
    </location>
</feature>
<name>A0A317QBX9_9GAMM</name>
<reference evidence="2 3" key="1">
    <citation type="submission" date="2018-05" db="EMBL/GenBank/DDBJ databases">
        <title>Freshwater and sediment microbial communities from various areas in North America, analyzing microbe dynamics in response to fracking.</title>
        <authorList>
            <person name="Lamendella R."/>
        </authorList>
    </citation>
    <scope>NUCLEOTIDE SEQUENCE [LARGE SCALE GENOMIC DNA]</scope>
    <source>
        <strain evidence="2 3">125B1</strain>
    </source>
</reference>